<keyword evidence="8" id="KW-1185">Reference proteome</keyword>
<protein>
    <submittedName>
        <fullName evidence="7">CD225/dispanin family protein</fullName>
    </submittedName>
</protein>
<dbReference type="InterPro" id="IPR007593">
    <property type="entry name" value="CD225/Dispanin_fam"/>
</dbReference>
<feature type="compositionally biased region" description="Low complexity" evidence="5">
    <location>
        <begin position="30"/>
        <end position="54"/>
    </location>
</feature>
<accession>A0ABS8G4M1</accession>
<evidence type="ECO:0000256" key="4">
    <source>
        <dbReference type="ARBA" id="ARBA00023136"/>
    </source>
</evidence>
<feature type="transmembrane region" description="Helical" evidence="6">
    <location>
        <begin position="100"/>
        <end position="127"/>
    </location>
</feature>
<keyword evidence="4 6" id="KW-0472">Membrane</keyword>
<keyword evidence="2 6" id="KW-0812">Transmembrane</keyword>
<evidence type="ECO:0000256" key="5">
    <source>
        <dbReference type="SAM" id="MobiDB-lite"/>
    </source>
</evidence>
<dbReference type="Proteomes" id="UP001198151">
    <property type="component" value="Unassembled WGS sequence"/>
</dbReference>
<keyword evidence="3 6" id="KW-1133">Transmembrane helix</keyword>
<dbReference type="EMBL" id="JAJEQX010000037">
    <property type="protein sequence ID" value="MCC2255839.1"/>
    <property type="molecule type" value="Genomic_DNA"/>
</dbReference>
<dbReference type="PANTHER" id="PTHR14948:SF44">
    <property type="entry name" value="PROLINE-RICH TRANSMEMBRANE PROTEIN 1-LIKE"/>
    <property type="match status" value="1"/>
</dbReference>
<comment type="caution">
    <text evidence="7">The sequence shown here is derived from an EMBL/GenBank/DDBJ whole genome shotgun (WGS) entry which is preliminary data.</text>
</comment>
<evidence type="ECO:0000256" key="1">
    <source>
        <dbReference type="ARBA" id="ARBA00004370"/>
    </source>
</evidence>
<dbReference type="InterPro" id="IPR051423">
    <property type="entry name" value="CD225/Dispanin"/>
</dbReference>
<feature type="region of interest" description="Disordered" evidence="5">
    <location>
        <begin position="27"/>
        <end position="75"/>
    </location>
</feature>
<evidence type="ECO:0000313" key="8">
    <source>
        <dbReference type="Proteomes" id="UP001198151"/>
    </source>
</evidence>
<dbReference type="RefSeq" id="WP_227708821.1">
    <property type="nucleotide sequence ID" value="NZ_JAJEQX010000037.1"/>
</dbReference>
<feature type="transmembrane region" description="Helical" evidence="6">
    <location>
        <begin position="148"/>
        <end position="181"/>
    </location>
</feature>
<comment type="subcellular location">
    <subcellularLocation>
        <location evidence="1">Membrane</location>
    </subcellularLocation>
</comment>
<evidence type="ECO:0000256" key="2">
    <source>
        <dbReference type="ARBA" id="ARBA00022692"/>
    </source>
</evidence>
<evidence type="ECO:0000313" key="7">
    <source>
        <dbReference type="EMBL" id="MCC2255839.1"/>
    </source>
</evidence>
<evidence type="ECO:0000256" key="6">
    <source>
        <dbReference type="SAM" id="Phobius"/>
    </source>
</evidence>
<name>A0ABS8G4M1_9FIRM</name>
<reference evidence="7 8" key="1">
    <citation type="submission" date="2021-10" db="EMBL/GenBank/DDBJ databases">
        <title>Anaerobic single-cell dispensing facilitates the cultivation of human gut bacteria.</title>
        <authorList>
            <person name="Afrizal A."/>
        </authorList>
    </citation>
    <scope>NUCLEOTIDE SEQUENCE [LARGE SCALE GENOMIC DNA]</scope>
    <source>
        <strain evidence="7 8">CLA-AA-H200</strain>
    </source>
</reference>
<dbReference type="Pfam" id="PF04505">
    <property type="entry name" value="CD225"/>
    <property type="match status" value="1"/>
</dbReference>
<organism evidence="7 8">
    <name type="scientific">Ruminococcus turbiniformis</name>
    <dbReference type="NCBI Taxonomy" id="2881258"/>
    <lineage>
        <taxon>Bacteria</taxon>
        <taxon>Bacillati</taxon>
        <taxon>Bacillota</taxon>
        <taxon>Clostridia</taxon>
        <taxon>Eubacteriales</taxon>
        <taxon>Oscillospiraceae</taxon>
        <taxon>Ruminococcus</taxon>
    </lineage>
</organism>
<sequence length="182" mass="20142">MNCVNCNREINDNYEYCPFCGAKQPERPVQAAQPEQQPAQAEQQSAQTEQTAAGTEGGSHAGESASQSAGFGTDSREYRMPPEYQSAFDAPEEDEKELNWVPYLVLSILTTVCCCIPTGIVAIVYAARINNAVNLENYAEAQRLARTGRIWIIVSVVAGILKWTLFFLVYIGIMGMGAYYYF</sequence>
<gene>
    <name evidence="7" type="ORF">LKD70_15710</name>
</gene>
<proteinExistence type="predicted"/>
<dbReference type="PANTHER" id="PTHR14948">
    <property type="entry name" value="NG5"/>
    <property type="match status" value="1"/>
</dbReference>
<evidence type="ECO:0000256" key="3">
    <source>
        <dbReference type="ARBA" id="ARBA00022989"/>
    </source>
</evidence>